<protein>
    <submittedName>
        <fullName evidence="1">Uncharacterized protein</fullName>
    </submittedName>
</protein>
<keyword evidence="2" id="KW-1185">Reference proteome</keyword>
<evidence type="ECO:0000313" key="1">
    <source>
        <dbReference type="EMBL" id="MED6153780.1"/>
    </source>
</evidence>
<dbReference type="EMBL" id="JASCZI010094456">
    <property type="protein sequence ID" value="MED6153780.1"/>
    <property type="molecule type" value="Genomic_DNA"/>
</dbReference>
<accession>A0ABU6TY13</accession>
<comment type="caution">
    <text evidence="1">The sequence shown here is derived from an EMBL/GenBank/DDBJ whole genome shotgun (WGS) entry which is preliminary data.</text>
</comment>
<evidence type="ECO:0000313" key="2">
    <source>
        <dbReference type="Proteomes" id="UP001341840"/>
    </source>
</evidence>
<gene>
    <name evidence="1" type="ORF">PIB30_105329</name>
</gene>
<dbReference type="Proteomes" id="UP001341840">
    <property type="component" value="Unassembled WGS sequence"/>
</dbReference>
<proteinExistence type="predicted"/>
<sequence>MRFRVSFLSSHHPRVNKHERLQSSTTLISLSTRLTLAAAVASEVEVVVDMKVVDLAVVKMVVDMAAIAIVKVDTTKMVVVEVMEVAGIRYGNGGSCYSRGGDANGSSWKN</sequence>
<name>A0ABU6TY13_9FABA</name>
<organism evidence="1 2">
    <name type="scientific">Stylosanthes scabra</name>
    <dbReference type="NCBI Taxonomy" id="79078"/>
    <lineage>
        <taxon>Eukaryota</taxon>
        <taxon>Viridiplantae</taxon>
        <taxon>Streptophyta</taxon>
        <taxon>Embryophyta</taxon>
        <taxon>Tracheophyta</taxon>
        <taxon>Spermatophyta</taxon>
        <taxon>Magnoliopsida</taxon>
        <taxon>eudicotyledons</taxon>
        <taxon>Gunneridae</taxon>
        <taxon>Pentapetalae</taxon>
        <taxon>rosids</taxon>
        <taxon>fabids</taxon>
        <taxon>Fabales</taxon>
        <taxon>Fabaceae</taxon>
        <taxon>Papilionoideae</taxon>
        <taxon>50 kb inversion clade</taxon>
        <taxon>dalbergioids sensu lato</taxon>
        <taxon>Dalbergieae</taxon>
        <taxon>Pterocarpus clade</taxon>
        <taxon>Stylosanthes</taxon>
    </lineage>
</organism>
<reference evidence="1 2" key="1">
    <citation type="journal article" date="2023" name="Plants (Basel)">
        <title>Bridging the Gap: Combining Genomics and Transcriptomics Approaches to Understand Stylosanthes scabra, an Orphan Legume from the Brazilian Caatinga.</title>
        <authorList>
            <person name="Ferreira-Neto J.R.C."/>
            <person name="da Silva M.D."/>
            <person name="Binneck E."/>
            <person name="de Melo N.F."/>
            <person name="da Silva R.H."/>
            <person name="de Melo A.L.T.M."/>
            <person name="Pandolfi V."/>
            <person name="Bustamante F.O."/>
            <person name="Brasileiro-Vidal A.C."/>
            <person name="Benko-Iseppon A.M."/>
        </authorList>
    </citation>
    <scope>NUCLEOTIDE SEQUENCE [LARGE SCALE GENOMIC DNA]</scope>
    <source>
        <tissue evidence="1">Leaves</tissue>
    </source>
</reference>